<dbReference type="RefSeq" id="WP_255901166.1">
    <property type="nucleotide sequence ID" value="NZ_CP050470.1"/>
</dbReference>
<dbReference type="InterPro" id="IPR042095">
    <property type="entry name" value="SUMF_sf"/>
</dbReference>
<dbReference type="InterPro" id="IPR005532">
    <property type="entry name" value="SUMF_dom"/>
</dbReference>
<keyword evidence="3" id="KW-1185">Reference proteome</keyword>
<proteinExistence type="predicted"/>
<dbReference type="Proteomes" id="UP001059912">
    <property type="component" value="Chromosome 1"/>
</dbReference>
<dbReference type="SUPFAM" id="SSF56436">
    <property type="entry name" value="C-type lectin-like"/>
    <property type="match status" value="1"/>
</dbReference>
<evidence type="ECO:0000259" key="1">
    <source>
        <dbReference type="Pfam" id="PF03781"/>
    </source>
</evidence>
<organism evidence="2 3">
    <name type="scientific">Vibrio campbellii</name>
    <dbReference type="NCBI Taxonomy" id="680"/>
    <lineage>
        <taxon>Bacteria</taxon>
        <taxon>Pseudomonadati</taxon>
        <taxon>Pseudomonadota</taxon>
        <taxon>Gammaproteobacteria</taxon>
        <taxon>Vibrionales</taxon>
        <taxon>Vibrionaceae</taxon>
        <taxon>Vibrio</taxon>
    </lineage>
</organism>
<evidence type="ECO:0000313" key="3">
    <source>
        <dbReference type="Proteomes" id="UP001059912"/>
    </source>
</evidence>
<evidence type="ECO:0000313" key="2">
    <source>
        <dbReference type="EMBL" id="UTZ30974.1"/>
    </source>
</evidence>
<feature type="domain" description="Sulfatase-modifying factor enzyme-like" evidence="1">
    <location>
        <begin position="116"/>
        <end position="321"/>
    </location>
</feature>
<dbReference type="InterPro" id="IPR016187">
    <property type="entry name" value="CTDL_fold"/>
</dbReference>
<sequence>MKNRWLGMACVLPLLVACNSEGSAIKVSSETVSQQQIDTIVSNINKLYPEATQEQKQKAAEVAVRAIENMVFVEGESFDMGDFKMDCDFPTKSENRLDWSPDAQCLSHFASSMFGAQYLHKVTLDSYLISKYETSFMDMEWMRQINHLPVALTNFVSVIPLETKPMKRTDNKYIKAIEYNLKHNEAAYTKSWQEAKDYCQWLGKVSTLEFDIPTEAQWEYAARSRGQKYYYATNDGYRSLAQGQYFDPETGKYVDILPSEVNSSTSSEEFIAQWPANPLGIYGMSNGISEWVNDWYEKDYYLRSAERNPVGPNAGTQKVIRDSVSNKMTFGRSGQDIESDTYNPSLSFRCSIQQPKPLTE</sequence>
<dbReference type="PROSITE" id="PS51257">
    <property type="entry name" value="PROKAR_LIPOPROTEIN"/>
    <property type="match status" value="1"/>
</dbReference>
<name>A0ABY5IDL7_9VIBR</name>
<protein>
    <submittedName>
        <fullName evidence="2">Formylglycine-generating enzyme family protein</fullName>
    </submittedName>
</protein>
<gene>
    <name evidence="2" type="ORF">HB762_06010</name>
</gene>
<reference evidence="2" key="1">
    <citation type="submission" date="2020-03" db="EMBL/GenBank/DDBJ databases">
        <title>Five strains of Vibrio campbellii isolated from Mariana Trench.</title>
        <authorList>
            <person name="Liang J."/>
            <person name="Zhang X.-H."/>
        </authorList>
    </citation>
    <scope>NUCLEOTIDE SEQUENCE</scope>
    <source>
        <strain evidence="2">LJC013</strain>
    </source>
</reference>
<dbReference type="PANTHER" id="PTHR23150">
    <property type="entry name" value="SULFATASE MODIFYING FACTOR 1, 2"/>
    <property type="match status" value="1"/>
</dbReference>
<dbReference type="PANTHER" id="PTHR23150:SF19">
    <property type="entry name" value="FORMYLGLYCINE-GENERATING ENZYME"/>
    <property type="match status" value="1"/>
</dbReference>
<dbReference type="Gene3D" id="3.90.1580.10">
    <property type="entry name" value="paralog of FGE (formylglycine-generating enzyme)"/>
    <property type="match status" value="1"/>
</dbReference>
<accession>A0ABY5IDL7</accession>
<dbReference type="InterPro" id="IPR051043">
    <property type="entry name" value="Sulfatase_Mod_Factor_Kinase"/>
</dbReference>
<dbReference type="EMBL" id="CP050470">
    <property type="protein sequence ID" value="UTZ30974.1"/>
    <property type="molecule type" value="Genomic_DNA"/>
</dbReference>
<dbReference type="Pfam" id="PF03781">
    <property type="entry name" value="FGE-sulfatase"/>
    <property type="match status" value="1"/>
</dbReference>